<comment type="caution">
    <text evidence="2">The sequence shown here is derived from an EMBL/GenBank/DDBJ whole genome shotgun (WGS) entry which is preliminary data.</text>
</comment>
<sequence>MHLASLVESAFLGWEHRMACQPDYLGDLASRLAERATDRRNRRLAAAGRKGAADSSRRLSAEDLQQLGVDESFLDRTVQVEAVHREPATEASEASEASEALGGHGISFVAGRATTGDFDELGAAVQEEAPPEGGASAGGSSGSRAEQAPEWSEMKLLAKYGLGYALLVGMGYEGGRVPLTGVKRQARVGLQDNEELVRDDPSGGADSLRKKRRKRQGLAEGHSSSEEEQIEEPLKALRLAVLSELRAFDGHRLAAGLRLERFVRRFVRDRLPRSCRVDSSAAWKALCGSSSSASWASTARRQTVVRLCGSGSESATRCSPTSDRSSEDSADSESALEVQLQAPASEAKNDTTRCYGCGRTFGSRLLLRQHLLERLEARTTRDPTDLAGCV</sequence>
<dbReference type="AlphaFoldDB" id="A0A813HI00"/>
<evidence type="ECO:0000313" key="2">
    <source>
        <dbReference type="EMBL" id="CAE8637117.1"/>
    </source>
</evidence>
<name>A0A813HI00_POLGL</name>
<organism evidence="2 3">
    <name type="scientific">Polarella glacialis</name>
    <name type="common">Dinoflagellate</name>
    <dbReference type="NCBI Taxonomy" id="89957"/>
    <lineage>
        <taxon>Eukaryota</taxon>
        <taxon>Sar</taxon>
        <taxon>Alveolata</taxon>
        <taxon>Dinophyceae</taxon>
        <taxon>Suessiales</taxon>
        <taxon>Suessiaceae</taxon>
        <taxon>Polarella</taxon>
    </lineage>
</organism>
<accession>A0A813HI00</accession>
<dbReference type="EMBL" id="CAJNNV010031621">
    <property type="protein sequence ID" value="CAE8637117.1"/>
    <property type="molecule type" value="Genomic_DNA"/>
</dbReference>
<proteinExistence type="predicted"/>
<keyword evidence="3" id="KW-1185">Reference proteome</keyword>
<evidence type="ECO:0000256" key="1">
    <source>
        <dbReference type="SAM" id="MobiDB-lite"/>
    </source>
</evidence>
<feature type="compositionally biased region" description="Polar residues" evidence="1">
    <location>
        <begin position="311"/>
        <end position="321"/>
    </location>
</feature>
<feature type="region of interest" description="Disordered" evidence="1">
    <location>
        <begin position="128"/>
        <end position="147"/>
    </location>
</feature>
<evidence type="ECO:0000313" key="3">
    <source>
        <dbReference type="Proteomes" id="UP000654075"/>
    </source>
</evidence>
<dbReference type="Proteomes" id="UP000654075">
    <property type="component" value="Unassembled WGS sequence"/>
</dbReference>
<feature type="region of interest" description="Disordered" evidence="1">
    <location>
        <begin position="311"/>
        <end position="345"/>
    </location>
</feature>
<feature type="region of interest" description="Disordered" evidence="1">
    <location>
        <begin position="193"/>
        <end position="230"/>
    </location>
</feature>
<gene>
    <name evidence="2" type="ORF">PGLA1383_LOCUS52509</name>
</gene>
<protein>
    <submittedName>
        <fullName evidence="2">Uncharacterized protein</fullName>
    </submittedName>
</protein>
<reference evidence="2" key="1">
    <citation type="submission" date="2021-02" db="EMBL/GenBank/DDBJ databases">
        <authorList>
            <person name="Dougan E. K."/>
            <person name="Rhodes N."/>
            <person name="Thang M."/>
            <person name="Chan C."/>
        </authorList>
    </citation>
    <scope>NUCLEOTIDE SEQUENCE</scope>
</reference>